<feature type="compositionally biased region" description="Low complexity" evidence="7">
    <location>
        <begin position="531"/>
        <end position="542"/>
    </location>
</feature>
<protein>
    <recommendedName>
        <fullName evidence="8">Condensin complex subunit 1 C-terminal domain-containing protein</fullName>
    </recommendedName>
</protein>
<dbReference type="GO" id="GO:0051301">
    <property type="term" value="P:cell division"/>
    <property type="evidence" value="ECO:0007669"/>
    <property type="project" value="UniProtKB-KW"/>
</dbReference>
<evidence type="ECO:0000313" key="10">
    <source>
        <dbReference type="Proteomes" id="UP000271974"/>
    </source>
</evidence>
<sequence length="933" mass="104687">MALLLETPERKLSGDVPKETVEFATHKSMVCILLNRCSDANAGVRSRALVAFSSCTKSKYSAVLDTIKGVITPVVSDPQRKPRRFMPTPWVGAQQETDNSTMLDGTSESNLPSASQERLCESPAVGNETPVDSVAVSIHTPVVGAASFGNILLTPGFDPYLPDAEGVLSMIHRRVLDPKVQVRRCALQALQSFILFEAPGFRSEDLLVLQERCADPALSVRKQSVQSLAELLQAWPQHKEIQRAWIFGTLPRVMDTETTVQERCFDLLEEAILVKLKALKYGSTNDNEWDLLNLITYEHSEKLRRYLQKVCQYWARNKKIKPSTLSAVQSHIDGPNDTAAWMFLSELSKTSVKIDYQRVMEHWRKNASSLQDMSNDNCGKWSNVLAVLGMAARSLQDEEVKDLKEDLGNRLSEFSYPPFVIAGMVNCITKLYTCADQKAPQEQQQTWGEGLMSACVSYLSDIILKSENNSCTQVDEAQMIKYVFTLGEVCQRCPTKIPKKATFLIQSIVAAPCISALSQPDQEVTVAPTKEPTSSGQTSEQQETSHDSHSSEASSQIGSQVSTQPLSQFRGSKMSSTLRAHGFITLGKLCLVDEGLSKKTIAALARELEVCDSPAVRNNVVVIMGDLTVRYTTVVDRYVTNIAACLKDPSALVRKNTLTILTRLLQEEYVKWKGVLFFRYIMTLLDEVEEIRNLAEFCLEHLLLKKHPNMFFNPFVECIFHFNNYQDHPTYNKFKQTDGEKAKFTVAGKAHASKRMQMYTFMLENMTDEHRFKVAAKLNKEILAAVVDKVITLNEDGSALLRDTLAVLSCKEMKLTSLRGRGLASQEEEVDTPVEAQAQAAVSAVAKKAFISQVVRRNVIENIVPVVISLKHMFEQARSSLLRDLMIYLRELMKDYKNEVKDILASDKQLAEEIFFDLRTFETQESQTTENKQ</sequence>
<name>A0A433T072_ELYCH</name>
<dbReference type="STRING" id="188477.A0A433T072"/>
<proteinExistence type="predicted"/>
<dbReference type="InterPro" id="IPR026971">
    <property type="entry name" value="CND1/NCAPD3"/>
</dbReference>
<dbReference type="Pfam" id="PF12765">
    <property type="entry name" value="Cohesin_HEAT"/>
    <property type="match status" value="1"/>
</dbReference>
<dbReference type="OrthoDB" id="10263978at2759"/>
<dbReference type="Proteomes" id="UP000271974">
    <property type="component" value="Unassembled WGS sequence"/>
</dbReference>
<evidence type="ECO:0000259" key="8">
    <source>
        <dbReference type="Pfam" id="PF12717"/>
    </source>
</evidence>
<comment type="subcellular location">
    <subcellularLocation>
        <location evidence="1">Nucleus</location>
    </subcellularLocation>
</comment>
<dbReference type="GO" id="GO:0010032">
    <property type="term" value="P:meiotic chromosome condensation"/>
    <property type="evidence" value="ECO:0007669"/>
    <property type="project" value="TreeGrafter"/>
</dbReference>
<feature type="non-terminal residue" evidence="9">
    <location>
        <position position="933"/>
    </location>
</feature>
<keyword evidence="2" id="KW-0132">Cell division</keyword>
<dbReference type="GO" id="GO:0000779">
    <property type="term" value="C:condensed chromosome, centromeric region"/>
    <property type="evidence" value="ECO:0007669"/>
    <property type="project" value="TreeGrafter"/>
</dbReference>
<gene>
    <name evidence="9" type="ORF">EGW08_017290</name>
</gene>
<dbReference type="InterPro" id="IPR032682">
    <property type="entry name" value="Cnd1_C"/>
</dbReference>
<feature type="region of interest" description="Disordered" evidence="7">
    <location>
        <begin position="524"/>
        <end position="566"/>
    </location>
</feature>
<keyword evidence="6" id="KW-0131">Cell cycle</keyword>
<dbReference type="Gene3D" id="1.25.10.10">
    <property type="entry name" value="Leucine-rich Repeat Variant"/>
    <property type="match status" value="2"/>
</dbReference>
<comment type="caution">
    <text evidence="9">The sequence shown here is derived from an EMBL/GenBank/DDBJ whole genome shotgun (WGS) entry which is preliminary data.</text>
</comment>
<dbReference type="GO" id="GO:0042393">
    <property type="term" value="F:histone binding"/>
    <property type="evidence" value="ECO:0007669"/>
    <property type="project" value="TreeGrafter"/>
</dbReference>
<evidence type="ECO:0000256" key="3">
    <source>
        <dbReference type="ARBA" id="ARBA00022776"/>
    </source>
</evidence>
<evidence type="ECO:0000256" key="5">
    <source>
        <dbReference type="ARBA" id="ARBA00023242"/>
    </source>
</evidence>
<keyword evidence="3" id="KW-0498">Mitosis</keyword>
<keyword evidence="5" id="KW-0539">Nucleus</keyword>
<evidence type="ECO:0000256" key="6">
    <source>
        <dbReference type="ARBA" id="ARBA00023306"/>
    </source>
</evidence>
<dbReference type="Pfam" id="PF12717">
    <property type="entry name" value="Cnd1"/>
    <property type="match status" value="1"/>
</dbReference>
<organism evidence="9 10">
    <name type="scientific">Elysia chlorotica</name>
    <name type="common">Eastern emerald elysia</name>
    <name type="synonym">Sea slug</name>
    <dbReference type="NCBI Taxonomy" id="188477"/>
    <lineage>
        <taxon>Eukaryota</taxon>
        <taxon>Metazoa</taxon>
        <taxon>Spiralia</taxon>
        <taxon>Lophotrochozoa</taxon>
        <taxon>Mollusca</taxon>
        <taxon>Gastropoda</taxon>
        <taxon>Heterobranchia</taxon>
        <taxon>Euthyneura</taxon>
        <taxon>Panpulmonata</taxon>
        <taxon>Sacoglossa</taxon>
        <taxon>Placobranchoidea</taxon>
        <taxon>Plakobranchidae</taxon>
        <taxon>Elysia</taxon>
    </lineage>
</organism>
<reference evidence="9 10" key="1">
    <citation type="submission" date="2019-01" db="EMBL/GenBank/DDBJ databases">
        <title>A draft genome assembly of the solar-powered sea slug Elysia chlorotica.</title>
        <authorList>
            <person name="Cai H."/>
            <person name="Li Q."/>
            <person name="Fang X."/>
            <person name="Li J."/>
            <person name="Curtis N.E."/>
            <person name="Altenburger A."/>
            <person name="Shibata T."/>
            <person name="Feng M."/>
            <person name="Maeda T."/>
            <person name="Schwartz J.A."/>
            <person name="Shigenobu S."/>
            <person name="Lundholm N."/>
            <person name="Nishiyama T."/>
            <person name="Yang H."/>
            <person name="Hasebe M."/>
            <person name="Li S."/>
            <person name="Pierce S.K."/>
            <person name="Wang J."/>
        </authorList>
    </citation>
    <scope>NUCLEOTIDE SEQUENCE [LARGE SCALE GENOMIC DNA]</scope>
    <source>
        <strain evidence="9">EC2010</strain>
        <tissue evidence="9">Whole organism of an adult</tissue>
    </source>
</reference>
<keyword evidence="10" id="KW-1185">Reference proteome</keyword>
<dbReference type="GO" id="GO:0007076">
    <property type="term" value="P:mitotic chromosome condensation"/>
    <property type="evidence" value="ECO:0007669"/>
    <property type="project" value="InterPro"/>
</dbReference>
<evidence type="ECO:0000256" key="7">
    <source>
        <dbReference type="SAM" id="MobiDB-lite"/>
    </source>
</evidence>
<evidence type="ECO:0000256" key="1">
    <source>
        <dbReference type="ARBA" id="ARBA00004123"/>
    </source>
</evidence>
<dbReference type="InterPro" id="IPR026003">
    <property type="entry name" value="Cohesin_HEAT"/>
</dbReference>
<dbReference type="AlphaFoldDB" id="A0A433T072"/>
<dbReference type="GO" id="GO:0000796">
    <property type="term" value="C:condensin complex"/>
    <property type="evidence" value="ECO:0007669"/>
    <property type="project" value="TreeGrafter"/>
</dbReference>
<dbReference type="SUPFAM" id="SSF48371">
    <property type="entry name" value="ARM repeat"/>
    <property type="match status" value="1"/>
</dbReference>
<feature type="domain" description="Condensin complex subunit 1 C-terminal" evidence="8">
    <location>
        <begin position="616"/>
        <end position="785"/>
    </location>
</feature>
<dbReference type="PANTHER" id="PTHR14222:SF1">
    <property type="entry name" value="CONDENSIN-2 COMPLEX SUBUNIT D3"/>
    <property type="match status" value="1"/>
</dbReference>
<accession>A0A433T072</accession>
<keyword evidence="4" id="KW-0226">DNA condensation</keyword>
<dbReference type="InterPro" id="IPR016024">
    <property type="entry name" value="ARM-type_fold"/>
</dbReference>
<dbReference type="EMBL" id="RQTK01000784">
    <property type="protein sequence ID" value="RUS74935.1"/>
    <property type="molecule type" value="Genomic_DNA"/>
</dbReference>
<evidence type="ECO:0000313" key="9">
    <source>
        <dbReference type="EMBL" id="RUS74935.1"/>
    </source>
</evidence>
<evidence type="ECO:0000256" key="2">
    <source>
        <dbReference type="ARBA" id="ARBA00022618"/>
    </source>
</evidence>
<dbReference type="GO" id="GO:0005634">
    <property type="term" value="C:nucleus"/>
    <property type="evidence" value="ECO:0007669"/>
    <property type="project" value="UniProtKB-SubCell"/>
</dbReference>
<evidence type="ECO:0000256" key="4">
    <source>
        <dbReference type="ARBA" id="ARBA00023067"/>
    </source>
</evidence>
<feature type="compositionally biased region" description="Polar residues" evidence="7">
    <location>
        <begin position="556"/>
        <end position="566"/>
    </location>
</feature>
<dbReference type="PANTHER" id="PTHR14222">
    <property type="entry name" value="CONDENSIN"/>
    <property type="match status" value="1"/>
</dbReference>
<dbReference type="InterPro" id="IPR011989">
    <property type="entry name" value="ARM-like"/>
</dbReference>